<proteinExistence type="predicted"/>
<evidence type="ECO:0000313" key="2">
    <source>
        <dbReference type="EMBL" id="KIG18245.1"/>
    </source>
</evidence>
<protein>
    <submittedName>
        <fullName evidence="2">Uncharacterized protein</fullName>
    </submittedName>
</protein>
<evidence type="ECO:0000313" key="3">
    <source>
        <dbReference type="Proteomes" id="UP000031599"/>
    </source>
</evidence>
<feature type="transmembrane region" description="Helical" evidence="1">
    <location>
        <begin position="242"/>
        <end position="265"/>
    </location>
</feature>
<feature type="transmembrane region" description="Helical" evidence="1">
    <location>
        <begin position="210"/>
        <end position="230"/>
    </location>
</feature>
<keyword evidence="1" id="KW-1133">Transmembrane helix</keyword>
<reference evidence="2 3" key="1">
    <citation type="submission" date="2014-12" db="EMBL/GenBank/DDBJ databases">
        <title>Genome assembly of Enhygromyxa salina DSM 15201.</title>
        <authorList>
            <person name="Sharma G."/>
            <person name="Subramanian S."/>
        </authorList>
    </citation>
    <scope>NUCLEOTIDE SEQUENCE [LARGE SCALE GENOMIC DNA]</scope>
    <source>
        <strain evidence="2 3">DSM 15201</strain>
    </source>
</reference>
<name>A0A0C2D9J2_9BACT</name>
<dbReference type="Proteomes" id="UP000031599">
    <property type="component" value="Unassembled WGS sequence"/>
</dbReference>
<organism evidence="2 3">
    <name type="scientific">Enhygromyxa salina</name>
    <dbReference type="NCBI Taxonomy" id="215803"/>
    <lineage>
        <taxon>Bacteria</taxon>
        <taxon>Pseudomonadati</taxon>
        <taxon>Myxococcota</taxon>
        <taxon>Polyangia</taxon>
        <taxon>Nannocystales</taxon>
        <taxon>Nannocystaceae</taxon>
        <taxon>Enhygromyxa</taxon>
    </lineage>
</organism>
<sequence length="286" mass="29875">MAQPPAPVVEALEYGAAVEHLTATIERANRDPVESIDALTEAIAVFDGFAPQLSADVETLELREFARLSLARAQRIAGRPELAAEVMDTAIRASLGAELPADRLGPSVLALYQQRLAVLEAQGYATLEVSCEAPCRIFIEQREVASVPPLLLGRYDVWVADVAGRGEPLLEQVELGVAGEARQLAFGVTQIGGAALGQPQPADRRLMPRWASVMLLAAGTVAMAAGATVVTTAGKANDNPNLLAGAAALGGGAAAVITGGVVLSFDDHRARHGGGRQATLSWTLRF</sequence>
<comment type="caution">
    <text evidence="2">The sequence shown here is derived from an EMBL/GenBank/DDBJ whole genome shotgun (WGS) entry which is preliminary data.</text>
</comment>
<keyword evidence="1" id="KW-0812">Transmembrane</keyword>
<accession>A0A0C2D9J2</accession>
<gene>
    <name evidence="2" type="ORF">DB30_01354</name>
</gene>
<dbReference type="AlphaFoldDB" id="A0A0C2D9J2"/>
<evidence type="ECO:0000256" key="1">
    <source>
        <dbReference type="SAM" id="Phobius"/>
    </source>
</evidence>
<keyword evidence="1" id="KW-0472">Membrane</keyword>
<dbReference type="EMBL" id="JMCC02000013">
    <property type="protein sequence ID" value="KIG18245.1"/>
    <property type="molecule type" value="Genomic_DNA"/>
</dbReference>